<evidence type="ECO:0000256" key="1">
    <source>
        <dbReference type="NCBIfam" id="TIGR00502"/>
    </source>
</evidence>
<dbReference type="GO" id="GO:0005975">
    <property type="term" value="P:carbohydrate metabolic process"/>
    <property type="evidence" value="ECO:0007669"/>
    <property type="project" value="InterPro"/>
</dbReference>
<dbReference type="InterPro" id="IPR037171">
    <property type="entry name" value="NagB/RpiA_transferase-like"/>
</dbReference>
<dbReference type="InterPro" id="IPR004547">
    <property type="entry name" value="Glucosamine6P_isomerase"/>
</dbReference>
<dbReference type="Pfam" id="PF02585">
    <property type="entry name" value="PIG-L"/>
    <property type="match status" value="1"/>
</dbReference>
<dbReference type="CDD" id="cd01399">
    <property type="entry name" value="GlcN6P_deaminase"/>
    <property type="match status" value="1"/>
</dbReference>
<dbReference type="AlphaFoldDB" id="A0A556MTA5"/>
<dbReference type="SUPFAM" id="SSF100950">
    <property type="entry name" value="NagB/RpiA/CoA transferase-like"/>
    <property type="match status" value="1"/>
</dbReference>
<comment type="caution">
    <text evidence="3">The sequence shown here is derived from an EMBL/GenBank/DDBJ whole genome shotgun (WGS) entry which is preliminary data.</text>
</comment>
<name>A0A556MTA5_9SPHI</name>
<dbReference type="OrthoDB" id="9791139at2"/>
<dbReference type="Proteomes" id="UP000318733">
    <property type="component" value="Unassembled WGS sequence"/>
</dbReference>
<evidence type="ECO:0000313" key="4">
    <source>
        <dbReference type="Proteomes" id="UP000318733"/>
    </source>
</evidence>
<evidence type="ECO:0000313" key="3">
    <source>
        <dbReference type="EMBL" id="TSJ43156.1"/>
    </source>
</evidence>
<dbReference type="SUPFAM" id="SSF102588">
    <property type="entry name" value="LmbE-like"/>
    <property type="match status" value="1"/>
</dbReference>
<dbReference type="Pfam" id="PF01182">
    <property type="entry name" value="Glucosamine_iso"/>
    <property type="match status" value="1"/>
</dbReference>
<dbReference type="InterPro" id="IPR006148">
    <property type="entry name" value="Glc/Gal-6P_isomerase"/>
</dbReference>
<dbReference type="InterPro" id="IPR024078">
    <property type="entry name" value="LmbE-like_dom_sf"/>
</dbReference>
<dbReference type="PANTHER" id="PTHR42892">
    <property type="entry name" value="GLUCOSAMINE-6-PHOSPHATE DEAMINASE-LIKE PROTEIN BT_0258-RELATED"/>
    <property type="match status" value="1"/>
</dbReference>
<dbReference type="GO" id="GO:0006046">
    <property type="term" value="P:N-acetylglucosamine catabolic process"/>
    <property type="evidence" value="ECO:0007669"/>
    <property type="project" value="UniProtKB-UniRule"/>
</dbReference>
<keyword evidence="4" id="KW-1185">Reference proteome</keyword>
<evidence type="ECO:0000259" key="2">
    <source>
        <dbReference type="Pfam" id="PF01182"/>
    </source>
</evidence>
<dbReference type="InterPro" id="IPR052960">
    <property type="entry name" value="GlcN6P_deaminase-like"/>
</dbReference>
<dbReference type="Gene3D" id="3.40.50.10320">
    <property type="entry name" value="LmbE-like"/>
    <property type="match status" value="1"/>
</dbReference>
<sequence>MARLNLLEETRYEKLPVTVYANPAAGAVAVAQRIAALIRSKQADGEKTVLGLATGVTPIAVYAELIRLHKEEGLSFKNVVTFNLDEYYPMQPGSVQSYVLFMNQNLFDHIDIDRDNIHIPDGTLAEDEIAAFCLNYERQIEELGGLDLQVLGIGRTGHIGFNEPGSAPNSGTRLVTLDDLTRTDAARDFGGKENVPTKAITMGVGTIFKAREIILMAWSKKKAPIIKKAVEGEISGDVPATFLQLSDNVEFILDEPAASELTRFDTPWLVKDCIWDNDLKKKAVIWLAGKVNKPILKLIDEDYNNNGMAQLATEQGPVYQINIDIFSQIQHTITGWPGGKPNADDSHRPERAQPAKKRAVIFSPHPDDDVISMGGTFIRLVDQGHDVHVAYQTSGNTAVWDDDVLRYVEFAIDFNKSINDDSTKLQGIHNDMRAFFAKKQPNQIDAPEVRAVKGFIRKSEAIAGARYAGLHDDHIHFMALPFYETGKVSKNSVSQIDVQMTVDLLQKIKPHQIFAAGDFADPHGTHIVCFNIILAALNQLKETEDWVKDCWLWMYRGAWFEFATHEIEMAVPLSPDEVLRKRYAIFKHQSQKDPAVFPGEDSREFWVRAEDRNRETAESYDQLGFAEYAAMEAFKRYFY</sequence>
<dbReference type="PANTHER" id="PTHR42892:SF1">
    <property type="entry name" value="GLUCOSAMINE-6-PHOSPHATE ISOMERASE"/>
    <property type="match status" value="1"/>
</dbReference>
<dbReference type="RefSeq" id="WP_144246721.1">
    <property type="nucleotide sequence ID" value="NZ_VLPK01000001.1"/>
</dbReference>
<reference evidence="3 4" key="1">
    <citation type="submission" date="2019-07" db="EMBL/GenBank/DDBJ databases">
        <authorList>
            <person name="Huq M.A."/>
        </authorList>
    </citation>
    <scope>NUCLEOTIDE SEQUENCE [LARGE SCALE GENOMIC DNA]</scope>
    <source>
        <strain evidence="3 4">MAH-19</strain>
    </source>
</reference>
<dbReference type="InterPro" id="IPR003737">
    <property type="entry name" value="GlcNAc_PI_deacetylase-related"/>
</dbReference>
<dbReference type="GO" id="GO:0004342">
    <property type="term" value="F:glucosamine-6-phosphate deaminase activity"/>
    <property type="evidence" value="ECO:0007669"/>
    <property type="project" value="UniProtKB-UniRule"/>
</dbReference>
<dbReference type="NCBIfam" id="TIGR00502">
    <property type="entry name" value="nagB"/>
    <property type="match status" value="1"/>
</dbReference>
<dbReference type="Gene3D" id="3.40.50.1360">
    <property type="match status" value="1"/>
</dbReference>
<keyword evidence="3" id="KW-0378">Hydrolase</keyword>
<feature type="domain" description="Glucosamine/galactosamine-6-phosphate isomerase" evidence="2">
    <location>
        <begin position="24"/>
        <end position="244"/>
    </location>
</feature>
<dbReference type="EMBL" id="VLPK01000001">
    <property type="protein sequence ID" value="TSJ43156.1"/>
    <property type="molecule type" value="Genomic_DNA"/>
</dbReference>
<accession>A0A556MTA5</accession>
<dbReference type="NCBIfam" id="NF002557">
    <property type="entry name" value="PRK02122.1"/>
    <property type="match status" value="1"/>
</dbReference>
<protein>
    <recommendedName>
        <fullName evidence="1">Glucosamine-6-phosphate deaminase</fullName>
        <ecNumber evidence="1">3.5.99.6</ecNumber>
    </recommendedName>
</protein>
<gene>
    <name evidence="3" type="primary">nagB</name>
    <name evidence="3" type="ORF">FO440_02900</name>
</gene>
<organism evidence="3 4">
    <name type="scientific">Mucilaginibacter corticis</name>
    <dbReference type="NCBI Taxonomy" id="2597670"/>
    <lineage>
        <taxon>Bacteria</taxon>
        <taxon>Pseudomonadati</taxon>
        <taxon>Bacteroidota</taxon>
        <taxon>Sphingobacteriia</taxon>
        <taxon>Sphingobacteriales</taxon>
        <taxon>Sphingobacteriaceae</taxon>
        <taxon>Mucilaginibacter</taxon>
    </lineage>
</organism>
<dbReference type="EC" id="3.5.99.6" evidence="1"/>
<proteinExistence type="predicted"/>